<dbReference type="Gene3D" id="3.10.180.10">
    <property type="entry name" value="2,3-Dihydroxybiphenyl 1,2-Dioxygenase, domain 1"/>
    <property type="match status" value="1"/>
</dbReference>
<dbReference type="PROSITE" id="PS51819">
    <property type="entry name" value="VOC"/>
    <property type="match status" value="1"/>
</dbReference>
<dbReference type="InterPro" id="IPR004360">
    <property type="entry name" value="Glyas_Fos-R_dOase_dom"/>
</dbReference>
<evidence type="ECO:0000313" key="2">
    <source>
        <dbReference type="EMBL" id="SUA81172.1"/>
    </source>
</evidence>
<dbReference type="Proteomes" id="UP000255467">
    <property type="component" value="Unassembled WGS sequence"/>
</dbReference>
<dbReference type="OrthoDB" id="4548523at2"/>
<keyword evidence="2" id="KW-0456">Lyase</keyword>
<dbReference type="GO" id="GO:0016829">
    <property type="term" value="F:lyase activity"/>
    <property type="evidence" value="ECO:0007669"/>
    <property type="project" value="UniProtKB-KW"/>
</dbReference>
<dbReference type="RefSeq" id="WP_039814853.1">
    <property type="nucleotide sequence ID" value="NZ_JARWOO010000034.1"/>
</dbReference>
<evidence type="ECO:0000259" key="1">
    <source>
        <dbReference type="PROSITE" id="PS51819"/>
    </source>
</evidence>
<reference evidence="2 3" key="1">
    <citation type="submission" date="2018-06" db="EMBL/GenBank/DDBJ databases">
        <authorList>
            <consortium name="Pathogen Informatics"/>
            <person name="Doyle S."/>
        </authorList>
    </citation>
    <scope>NUCLEOTIDE SEQUENCE [LARGE SCALE GENOMIC DNA]</scope>
    <source>
        <strain evidence="2 3">NCTC1934</strain>
    </source>
</reference>
<dbReference type="InterPro" id="IPR052164">
    <property type="entry name" value="Anthracycline_SecMetBiosynth"/>
</dbReference>
<feature type="domain" description="VOC" evidence="1">
    <location>
        <begin position="4"/>
        <end position="126"/>
    </location>
</feature>
<sequence>MLRGLTTVNHFAADVPAAVRWYTEVFGVQPYFEKDFAGQLAYVEFRIGDYQHEFGILDSRYAPHPISEQPSGTMTYWAVDDVEDAFTRLLALGATEHAKPTEHGPGFVTASVVDPFGNVLGVMFNQHYLDMVRLIKGE</sequence>
<dbReference type="Pfam" id="PF00903">
    <property type="entry name" value="Glyoxalase"/>
    <property type="match status" value="1"/>
</dbReference>
<organism evidence="2 3">
    <name type="scientific">Nocardia otitidiscaviarum</name>
    <dbReference type="NCBI Taxonomy" id="1823"/>
    <lineage>
        <taxon>Bacteria</taxon>
        <taxon>Bacillati</taxon>
        <taxon>Actinomycetota</taxon>
        <taxon>Actinomycetes</taxon>
        <taxon>Mycobacteriales</taxon>
        <taxon>Nocardiaceae</taxon>
        <taxon>Nocardia</taxon>
    </lineage>
</organism>
<accession>A0A378YVJ9</accession>
<protein>
    <submittedName>
        <fullName evidence="2">Predicted enzyme related to lactoylglutathione lyase</fullName>
    </submittedName>
</protein>
<evidence type="ECO:0000313" key="3">
    <source>
        <dbReference type="Proteomes" id="UP000255467"/>
    </source>
</evidence>
<name>A0A378YVJ9_9NOCA</name>
<dbReference type="PANTHER" id="PTHR33993:SF14">
    <property type="entry name" value="GB|AAF24581.1"/>
    <property type="match status" value="1"/>
</dbReference>
<dbReference type="PANTHER" id="PTHR33993">
    <property type="entry name" value="GLYOXALASE-RELATED"/>
    <property type="match status" value="1"/>
</dbReference>
<dbReference type="SUPFAM" id="SSF54593">
    <property type="entry name" value="Glyoxalase/Bleomycin resistance protein/Dihydroxybiphenyl dioxygenase"/>
    <property type="match status" value="1"/>
</dbReference>
<gene>
    <name evidence="2" type="ORF">NCTC1934_04643</name>
</gene>
<dbReference type="EMBL" id="UGRY01000002">
    <property type="protein sequence ID" value="SUA81172.1"/>
    <property type="molecule type" value="Genomic_DNA"/>
</dbReference>
<dbReference type="InterPro" id="IPR037523">
    <property type="entry name" value="VOC_core"/>
</dbReference>
<dbReference type="AlphaFoldDB" id="A0A378YVJ9"/>
<dbReference type="STRING" id="1406858.GCA_000710895_06715"/>
<dbReference type="InterPro" id="IPR029068">
    <property type="entry name" value="Glyas_Bleomycin-R_OHBP_Dase"/>
</dbReference>
<keyword evidence="3" id="KW-1185">Reference proteome</keyword>
<proteinExistence type="predicted"/>